<accession>A0AAW1HVL7</accession>
<protein>
    <submittedName>
        <fullName evidence="1">Uncharacterized protein</fullName>
    </submittedName>
</protein>
<keyword evidence="2" id="KW-1185">Reference proteome</keyword>
<dbReference type="AlphaFoldDB" id="A0AAW1HVL7"/>
<evidence type="ECO:0000313" key="2">
    <source>
        <dbReference type="Proteomes" id="UP001458880"/>
    </source>
</evidence>
<organism evidence="1 2">
    <name type="scientific">Popillia japonica</name>
    <name type="common">Japanese beetle</name>
    <dbReference type="NCBI Taxonomy" id="7064"/>
    <lineage>
        <taxon>Eukaryota</taxon>
        <taxon>Metazoa</taxon>
        <taxon>Ecdysozoa</taxon>
        <taxon>Arthropoda</taxon>
        <taxon>Hexapoda</taxon>
        <taxon>Insecta</taxon>
        <taxon>Pterygota</taxon>
        <taxon>Neoptera</taxon>
        <taxon>Endopterygota</taxon>
        <taxon>Coleoptera</taxon>
        <taxon>Polyphaga</taxon>
        <taxon>Scarabaeiformia</taxon>
        <taxon>Scarabaeidae</taxon>
        <taxon>Rutelinae</taxon>
        <taxon>Popillia</taxon>
    </lineage>
</organism>
<reference evidence="1 2" key="1">
    <citation type="journal article" date="2024" name="BMC Genomics">
        <title>De novo assembly and annotation of Popillia japonica's genome with initial clues to its potential as an invasive pest.</title>
        <authorList>
            <person name="Cucini C."/>
            <person name="Boschi S."/>
            <person name="Funari R."/>
            <person name="Cardaioli E."/>
            <person name="Iannotti N."/>
            <person name="Marturano G."/>
            <person name="Paoli F."/>
            <person name="Bruttini M."/>
            <person name="Carapelli A."/>
            <person name="Frati F."/>
            <person name="Nardi F."/>
        </authorList>
    </citation>
    <scope>NUCLEOTIDE SEQUENCE [LARGE SCALE GENOMIC DNA]</scope>
    <source>
        <strain evidence="1">DMR45628</strain>
    </source>
</reference>
<sequence length="136" mass="15406">MERLTEPTVGSFNYGLKDHKAVPGEFGTYEAFFDYSMAVKRLGAYEDTGLTPERCAELAKAEREGRLVELPCKIGDTVTLEVGHFKRAYIQDTVTQIRTYLFEDNSTGIDVYTTERGARKWGETVFPEDYSPESEV</sequence>
<name>A0AAW1HVL7_POPJA</name>
<comment type="caution">
    <text evidence="1">The sequence shown here is derived from an EMBL/GenBank/DDBJ whole genome shotgun (WGS) entry which is preliminary data.</text>
</comment>
<proteinExistence type="predicted"/>
<gene>
    <name evidence="1" type="ORF">QE152_g38987</name>
</gene>
<evidence type="ECO:0000313" key="1">
    <source>
        <dbReference type="EMBL" id="KAK9680607.1"/>
    </source>
</evidence>
<dbReference type="EMBL" id="JASPKY010000881">
    <property type="protein sequence ID" value="KAK9680607.1"/>
    <property type="molecule type" value="Genomic_DNA"/>
</dbReference>
<dbReference type="Proteomes" id="UP001458880">
    <property type="component" value="Unassembled WGS sequence"/>
</dbReference>